<accession>A0A915EEW3</accession>
<evidence type="ECO:0000256" key="1">
    <source>
        <dbReference type="SAM" id="MobiDB-lite"/>
    </source>
</evidence>
<name>A0A915EEW3_9BILA</name>
<reference evidence="3" key="1">
    <citation type="submission" date="2022-11" db="UniProtKB">
        <authorList>
            <consortium name="WormBaseParasite"/>
        </authorList>
    </citation>
    <scope>IDENTIFICATION</scope>
</reference>
<evidence type="ECO:0000313" key="3">
    <source>
        <dbReference type="WBParaSite" id="jg5619"/>
    </source>
</evidence>
<evidence type="ECO:0000313" key="2">
    <source>
        <dbReference type="Proteomes" id="UP000887574"/>
    </source>
</evidence>
<dbReference type="WBParaSite" id="jg5619">
    <property type="protein sequence ID" value="jg5619"/>
    <property type="gene ID" value="jg5619"/>
</dbReference>
<dbReference type="Proteomes" id="UP000887574">
    <property type="component" value="Unplaced"/>
</dbReference>
<dbReference type="AlphaFoldDB" id="A0A915EEW3"/>
<protein>
    <submittedName>
        <fullName evidence="3">Uncharacterized protein</fullName>
    </submittedName>
</protein>
<organism evidence="2 3">
    <name type="scientific">Ditylenchus dipsaci</name>
    <dbReference type="NCBI Taxonomy" id="166011"/>
    <lineage>
        <taxon>Eukaryota</taxon>
        <taxon>Metazoa</taxon>
        <taxon>Ecdysozoa</taxon>
        <taxon>Nematoda</taxon>
        <taxon>Chromadorea</taxon>
        <taxon>Rhabditida</taxon>
        <taxon>Tylenchina</taxon>
        <taxon>Tylenchomorpha</taxon>
        <taxon>Sphaerularioidea</taxon>
        <taxon>Anguinidae</taxon>
        <taxon>Anguininae</taxon>
        <taxon>Ditylenchus</taxon>
    </lineage>
</organism>
<sequence>MSLMMSSSLGNSASTDFLSSTSPPPVCTPPADSISINAYLPEDCLTTSKAICPIGSCVCPSQPPGWQNTFFFGSQFFDNISLNAGPSFSVKCGNQSEICVCDTTGRCFSALGENLLSVDFHAYCSTSISQSVVPSQTSTQTQQVIPDPWVSAPGPPCTAAVTCTCPCSDVITTITNTQTTTYTYTPIETCAMYAVLQCVDPFDEDGLTYNDGQVNVTCASQLNANNVSQLLSPTSNYLKVASVGCGGCPNPISNCGPYVAPFSDPSLLFE</sequence>
<feature type="region of interest" description="Disordered" evidence="1">
    <location>
        <begin position="1"/>
        <end position="26"/>
    </location>
</feature>
<proteinExistence type="predicted"/>
<keyword evidence="2" id="KW-1185">Reference proteome</keyword>